<name>A0A1I8MAW6_MUSDO</name>
<organism evidence="3">
    <name type="scientific">Musca domestica</name>
    <name type="common">House fly</name>
    <dbReference type="NCBI Taxonomy" id="7370"/>
    <lineage>
        <taxon>Eukaryota</taxon>
        <taxon>Metazoa</taxon>
        <taxon>Ecdysozoa</taxon>
        <taxon>Arthropoda</taxon>
        <taxon>Hexapoda</taxon>
        <taxon>Insecta</taxon>
        <taxon>Pterygota</taxon>
        <taxon>Neoptera</taxon>
        <taxon>Endopterygota</taxon>
        <taxon>Diptera</taxon>
        <taxon>Brachycera</taxon>
        <taxon>Muscomorpha</taxon>
        <taxon>Muscoidea</taxon>
        <taxon>Muscidae</taxon>
        <taxon>Musca</taxon>
    </lineage>
</organism>
<dbReference type="VEuPathDB" id="VectorBase:MDOMA2_013065"/>
<feature type="signal peptide" evidence="2">
    <location>
        <begin position="1"/>
        <end position="27"/>
    </location>
</feature>
<keyword evidence="2" id="KW-0732">Signal</keyword>
<dbReference type="VEuPathDB" id="VectorBase:MDOA003010"/>
<dbReference type="EnsemblMetazoa" id="MDOA003010-RB">
    <property type="protein sequence ID" value="MDOA003010-PB"/>
    <property type="gene ID" value="MDOA003010"/>
</dbReference>
<accession>A0A1I8MAW6</accession>
<dbReference type="AlphaFoldDB" id="A0A1I8MAW6"/>
<dbReference type="eggNOG" id="ENOG502TCZU">
    <property type="taxonomic scope" value="Eukaryota"/>
</dbReference>
<dbReference type="GeneID" id="101890364"/>
<dbReference type="OrthoDB" id="7779229at2759"/>
<protein>
    <submittedName>
        <fullName evidence="5">Uncharacterized protein LOC101890364</fullName>
    </submittedName>
</protein>
<dbReference type="Proteomes" id="UP001652621">
    <property type="component" value="Unplaced"/>
</dbReference>
<evidence type="ECO:0000256" key="2">
    <source>
        <dbReference type="SAM" id="SignalP"/>
    </source>
</evidence>
<reference evidence="3" key="1">
    <citation type="submission" date="2020-05" db="UniProtKB">
        <authorList>
            <consortium name="EnsemblMetazoa"/>
        </authorList>
    </citation>
    <scope>IDENTIFICATION</scope>
    <source>
        <strain evidence="3">Aabys</strain>
    </source>
</reference>
<evidence type="ECO:0000256" key="1">
    <source>
        <dbReference type="SAM" id="MobiDB-lite"/>
    </source>
</evidence>
<evidence type="ECO:0000313" key="3">
    <source>
        <dbReference type="EnsemblMetazoa" id="MDOA003010-PB"/>
    </source>
</evidence>
<sequence length="238" mass="26832">MFNCRKIRPLLMLVLLAVAIQSPKSLALPVAEAEAEAEAEVVASKNVNDPAKLLVITEDVIPDKVEMDQKKVIRVNPLDLPPIKEDPNKLSEDSSLYKIQSIKPYKGKRKYANSQNMRRLKGSNDAKASGPVEDSPIVRGLPASPQKFVKPKHQPKKKHLHFLYNQDDLLGDIVSKTMRVHTAPGAYPVFYAVAKTNGQFGKYPLKNFSTPREFRKYLQKNKVENVQLVETVYDKELI</sequence>
<feature type="chain" id="PRO_5044560088" evidence="2">
    <location>
        <begin position="28"/>
        <end position="238"/>
    </location>
</feature>
<keyword evidence="4" id="KW-1185">Reference proteome</keyword>
<reference evidence="5" key="2">
    <citation type="submission" date="2025-04" db="UniProtKB">
        <authorList>
            <consortium name="RefSeq"/>
        </authorList>
    </citation>
    <scope>IDENTIFICATION</scope>
</reference>
<gene>
    <name evidence="3" type="primary">101890364</name>
    <name evidence="5" type="synonym">LOC101890364</name>
</gene>
<dbReference type="KEGG" id="mde:101890364"/>
<evidence type="ECO:0000313" key="5">
    <source>
        <dbReference type="RefSeq" id="XP_005180859.1"/>
    </source>
</evidence>
<proteinExistence type="predicted"/>
<dbReference type="RefSeq" id="XP_005180859.1">
    <property type="nucleotide sequence ID" value="XM_005180802.3"/>
</dbReference>
<feature type="region of interest" description="Disordered" evidence="1">
    <location>
        <begin position="108"/>
        <end position="150"/>
    </location>
</feature>
<evidence type="ECO:0000313" key="4">
    <source>
        <dbReference type="Proteomes" id="UP001652621"/>
    </source>
</evidence>